<dbReference type="InterPro" id="IPR059125">
    <property type="entry name" value="Ferritin_actino"/>
</dbReference>
<evidence type="ECO:0000259" key="1">
    <source>
        <dbReference type="Pfam" id="PF13794"/>
    </source>
</evidence>
<evidence type="ECO:0000313" key="3">
    <source>
        <dbReference type="Proteomes" id="UP000027059"/>
    </source>
</evidence>
<dbReference type="Pfam" id="PF13794">
    <property type="entry name" value="MiaE_2"/>
    <property type="match status" value="1"/>
</dbReference>
<gene>
    <name evidence="2" type="ORF">Y981_07440</name>
</gene>
<name>A0A059Y2L2_9BACT</name>
<sequence>MEHVDQNAVGTLLTVYTDIDLLALELCADRIGTAPTLEAKLELAHQVEEERIHFRIQEKWLATIGMPFRSPIDPLHRKAILERFSRMDWFDFLSCLQIGIEGIGISLVEKVASRADEGTRASLEIPIRDEKRQTSFGLSELRRIVSEASPEEREDLTERLLANLNDLYTMAEECLPVRFEDYWSRLGLTREEMWETVHQKTLEMFEALGLSRALPEAFSCK</sequence>
<protein>
    <recommendedName>
        <fullName evidence="1">Ferritin-like domain-containing protein</fullName>
    </recommendedName>
</protein>
<dbReference type="AlphaFoldDB" id="A0A059Y2L2"/>
<proteinExistence type="predicted"/>
<dbReference type="SUPFAM" id="SSF47240">
    <property type="entry name" value="Ferritin-like"/>
    <property type="match status" value="1"/>
</dbReference>
<evidence type="ECO:0000313" key="2">
    <source>
        <dbReference type="EMBL" id="AIA31771.1"/>
    </source>
</evidence>
<dbReference type="OrthoDB" id="9813351at2"/>
<organism evidence="2 3">
    <name type="scientific">Leptospirillum ferriphilum YSK</name>
    <dbReference type="NCBI Taxonomy" id="1441628"/>
    <lineage>
        <taxon>Bacteria</taxon>
        <taxon>Pseudomonadati</taxon>
        <taxon>Nitrospirota</taxon>
        <taxon>Nitrospiria</taxon>
        <taxon>Nitrospirales</taxon>
        <taxon>Nitrospiraceae</taxon>
        <taxon>Leptospirillum</taxon>
    </lineage>
</organism>
<dbReference type="Gene3D" id="1.20.1260.10">
    <property type="match status" value="1"/>
</dbReference>
<dbReference type="KEGG" id="lfp:Y981_07440"/>
<keyword evidence="3" id="KW-1185">Reference proteome</keyword>
<dbReference type="HOGENOM" id="CLU_1249355_0_0_0"/>
<dbReference type="Proteomes" id="UP000027059">
    <property type="component" value="Chromosome"/>
</dbReference>
<reference evidence="3" key="1">
    <citation type="submission" date="2014-02" db="EMBL/GenBank/DDBJ databases">
        <title>Complete genome sequence and comparative genomic analysis of the nitrogen-fixing bacterium Leptospirillum ferriphilum YSK.</title>
        <authorList>
            <person name="Guo X."/>
            <person name="Yin H."/>
            <person name="Liang Y."/>
            <person name="Hu Q."/>
            <person name="Ma L."/>
            <person name="Xiao Y."/>
            <person name="Zhang X."/>
            <person name="Qiu G."/>
            <person name="Liu X."/>
        </authorList>
    </citation>
    <scope>NUCLEOTIDE SEQUENCE [LARGE SCALE GENOMIC DNA]</scope>
    <source>
        <strain evidence="3">YSK</strain>
    </source>
</reference>
<dbReference type="EMBL" id="CP007243">
    <property type="protein sequence ID" value="AIA31771.1"/>
    <property type="molecule type" value="Genomic_DNA"/>
</dbReference>
<dbReference type="InterPro" id="IPR009078">
    <property type="entry name" value="Ferritin-like_SF"/>
</dbReference>
<dbReference type="RefSeq" id="WP_038505450.1">
    <property type="nucleotide sequence ID" value="NZ_CP007243.1"/>
</dbReference>
<reference evidence="2 3" key="2">
    <citation type="journal article" date="2015" name="Biomed. Res. Int.">
        <title>Effects of Arsenite Resistance on the Growth and Functional Gene Expression of Leptospirillum ferriphilum and Acidithiobacillus thiooxidans in Pure Culture and Coculture.</title>
        <authorList>
            <person name="Jiang H."/>
            <person name="Liang Y."/>
            <person name="Yin H."/>
            <person name="Xiao Y."/>
            <person name="Guo X."/>
            <person name="Xu Y."/>
            <person name="Hu Q."/>
            <person name="Liu H."/>
            <person name="Liu X."/>
        </authorList>
    </citation>
    <scope>NUCLEOTIDE SEQUENCE [LARGE SCALE GENOMIC DNA]</scope>
    <source>
        <strain evidence="2 3">YSK</strain>
    </source>
</reference>
<dbReference type="InterPro" id="IPR012347">
    <property type="entry name" value="Ferritin-like"/>
</dbReference>
<feature type="domain" description="Ferritin-like" evidence="1">
    <location>
        <begin position="7"/>
        <end position="146"/>
    </location>
</feature>
<accession>A0A059Y2L2</accession>